<dbReference type="AlphaFoldDB" id="A0A6J4UW01"/>
<proteinExistence type="predicted"/>
<sequence length="78" mass="8616">MDNANPNTAVATQEPEQAYFALTSRIPEEAWYWAAVGSIGASAVLKLAGKDHWALFVGQWPPTFLLFGLYHRIARPGQ</sequence>
<reference evidence="1" key="1">
    <citation type="submission" date="2020-02" db="EMBL/GenBank/DDBJ databases">
        <authorList>
            <person name="Meier V. D."/>
        </authorList>
    </citation>
    <scope>NUCLEOTIDE SEQUENCE</scope>
    <source>
        <strain evidence="1">AVDCRST_MAG59</strain>
    </source>
</reference>
<name>A0A6J4UW01_9BACT</name>
<protein>
    <submittedName>
        <fullName evidence="1">Uncharacterized protein</fullName>
    </submittedName>
</protein>
<dbReference type="EMBL" id="CADCWF010000169">
    <property type="protein sequence ID" value="CAA9562074.1"/>
    <property type="molecule type" value="Genomic_DNA"/>
</dbReference>
<evidence type="ECO:0000313" key="1">
    <source>
        <dbReference type="EMBL" id="CAA9562074.1"/>
    </source>
</evidence>
<accession>A0A6J4UW01</accession>
<organism evidence="1">
    <name type="scientific">uncultured Thermomicrobiales bacterium</name>
    <dbReference type="NCBI Taxonomy" id="1645740"/>
    <lineage>
        <taxon>Bacteria</taxon>
        <taxon>Pseudomonadati</taxon>
        <taxon>Thermomicrobiota</taxon>
        <taxon>Thermomicrobia</taxon>
        <taxon>Thermomicrobiales</taxon>
        <taxon>environmental samples</taxon>
    </lineage>
</organism>
<gene>
    <name evidence="1" type="ORF">AVDCRST_MAG59-2673</name>
</gene>